<accession>A0A8T0G0J9</accession>
<keyword evidence="2" id="KW-1185">Reference proteome</keyword>
<evidence type="ECO:0000313" key="2">
    <source>
        <dbReference type="Proteomes" id="UP000807504"/>
    </source>
</evidence>
<comment type="caution">
    <text evidence="1">The sequence shown here is derived from an EMBL/GenBank/DDBJ whole genome shotgun (WGS) entry which is preliminary data.</text>
</comment>
<reference evidence="1" key="2">
    <citation type="submission" date="2020-06" db="EMBL/GenBank/DDBJ databases">
        <authorList>
            <person name="Sheffer M."/>
        </authorList>
    </citation>
    <scope>NUCLEOTIDE SEQUENCE</scope>
</reference>
<name>A0A8T0G0J9_ARGBR</name>
<dbReference type="AlphaFoldDB" id="A0A8T0G0J9"/>
<gene>
    <name evidence="1" type="ORF">HNY73_002643</name>
</gene>
<dbReference type="Proteomes" id="UP000807504">
    <property type="component" value="Unassembled WGS sequence"/>
</dbReference>
<dbReference type="EMBL" id="JABXBU010000002">
    <property type="protein sequence ID" value="KAF8794693.1"/>
    <property type="molecule type" value="Genomic_DNA"/>
</dbReference>
<protein>
    <submittedName>
        <fullName evidence="1">Uncharacterized protein</fullName>
    </submittedName>
</protein>
<reference evidence="1" key="1">
    <citation type="journal article" date="2020" name="bioRxiv">
        <title>Chromosome-level reference genome of the European wasp spider Argiope bruennichi: a resource for studies on range expansion and evolutionary adaptation.</title>
        <authorList>
            <person name="Sheffer M.M."/>
            <person name="Hoppe A."/>
            <person name="Krehenwinkel H."/>
            <person name="Uhl G."/>
            <person name="Kuss A.W."/>
            <person name="Jensen L."/>
            <person name="Jensen C."/>
            <person name="Gillespie R.G."/>
            <person name="Hoff K.J."/>
            <person name="Prost S."/>
        </authorList>
    </citation>
    <scope>NUCLEOTIDE SEQUENCE</scope>
</reference>
<proteinExistence type="predicted"/>
<sequence>MSTRTARGRHLLQRRRQHFIPSLIVRWAFMIFVLFDSERDESGSQREDPWAGFGMHLGLHVIVGFSSSEDITVELATFIKKAENLTRRFDYQEAKMSARKQDDCFPLHQMLNTTFAATLSDENMKEVNRVSWFCPKMHMKTDEVVEEVPTYTVDTEQFEKILEECAESKTCNDNNEKNSDVTDKETTETSKYLAVVAPNPNQPDDDETENQENVDKINLEHESIPPETNVDHFQEGSVNILQNTMPEEAELLSSEMVEVILNNQDSYQTLSEKLNSIYTEVAVLYIQGYFPDSMHTVRNSHALNHLIMLSKQSRSLLKFPEKKSFLSLRGYLEERRMM</sequence>
<evidence type="ECO:0000313" key="1">
    <source>
        <dbReference type="EMBL" id="KAF8794693.1"/>
    </source>
</evidence>
<organism evidence="1 2">
    <name type="scientific">Argiope bruennichi</name>
    <name type="common">Wasp spider</name>
    <name type="synonym">Aranea bruennichi</name>
    <dbReference type="NCBI Taxonomy" id="94029"/>
    <lineage>
        <taxon>Eukaryota</taxon>
        <taxon>Metazoa</taxon>
        <taxon>Ecdysozoa</taxon>
        <taxon>Arthropoda</taxon>
        <taxon>Chelicerata</taxon>
        <taxon>Arachnida</taxon>
        <taxon>Araneae</taxon>
        <taxon>Araneomorphae</taxon>
        <taxon>Entelegynae</taxon>
        <taxon>Araneoidea</taxon>
        <taxon>Araneidae</taxon>
        <taxon>Argiope</taxon>
    </lineage>
</organism>